<keyword evidence="2" id="KW-1185">Reference proteome</keyword>
<name>A0A1S8WS01_OPIVI</name>
<proteinExistence type="predicted"/>
<dbReference type="Proteomes" id="UP000243686">
    <property type="component" value="Unassembled WGS sequence"/>
</dbReference>
<gene>
    <name evidence="1" type="ORF">X801_06903</name>
</gene>
<evidence type="ECO:0000313" key="1">
    <source>
        <dbReference type="EMBL" id="OON17262.1"/>
    </source>
</evidence>
<evidence type="ECO:0000313" key="2">
    <source>
        <dbReference type="Proteomes" id="UP000243686"/>
    </source>
</evidence>
<dbReference type="AlphaFoldDB" id="A0A1S8WS01"/>
<accession>A0A1S8WS01</accession>
<reference evidence="1 2" key="1">
    <citation type="submission" date="2015-03" db="EMBL/GenBank/DDBJ databases">
        <title>Draft genome of the nematode, Opisthorchis viverrini.</title>
        <authorList>
            <person name="Mitreva M."/>
        </authorList>
    </citation>
    <scope>NUCLEOTIDE SEQUENCE [LARGE SCALE GENOMIC DNA]</scope>
    <source>
        <strain evidence="1">Khon Kaen</strain>
    </source>
</reference>
<sequence length="174" mass="20072">MTLLKHPTNDDLANVELRNHREHHRFPGFRVACQSTFAQGNQFRIITAQNANRQPKNWAVARDFVRTIIKRTFGAYIDRVPILISIAQQPRSCVLRTVLVRQSESINPSHNVTCGAWSNYDPRRYVREAVHLRFPGYIAISLSSFPPRFSKRYLAKLVVLGTHLRRSCLASFSR</sequence>
<organism evidence="1 2">
    <name type="scientific">Opisthorchis viverrini</name>
    <name type="common">Southeast Asian liver fluke</name>
    <dbReference type="NCBI Taxonomy" id="6198"/>
    <lineage>
        <taxon>Eukaryota</taxon>
        <taxon>Metazoa</taxon>
        <taxon>Spiralia</taxon>
        <taxon>Lophotrochozoa</taxon>
        <taxon>Platyhelminthes</taxon>
        <taxon>Trematoda</taxon>
        <taxon>Digenea</taxon>
        <taxon>Opisthorchiida</taxon>
        <taxon>Opisthorchiata</taxon>
        <taxon>Opisthorchiidae</taxon>
        <taxon>Opisthorchis</taxon>
    </lineage>
</organism>
<dbReference type="EMBL" id="KV895636">
    <property type="protein sequence ID" value="OON17262.1"/>
    <property type="molecule type" value="Genomic_DNA"/>
</dbReference>
<protein>
    <submittedName>
        <fullName evidence="1">Uncharacterized protein</fullName>
    </submittedName>
</protein>